<feature type="zinc finger region" description="CR-type" evidence="10">
    <location>
        <begin position="138"/>
        <end position="217"/>
    </location>
</feature>
<dbReference type="HAMAP" id="MF_01152">
    <property type="entry name" value="DnaJ"/>
    <property type="match status" value="1"/>
</dbReference>
<dbReference type="InterPro" id="IPR002939">
    <property type="entry name" value="DnaJ_C"/>
</dbReference>
<dbReference type="PANTHER" id="PTHR43096">
    <property type="entry name" value="DNAJ HOMOLOG 1, MITOCHONDRIAL-RELATED"/>
    <property type="match status" value="1"/>
</dbReference>
<evidence type="ECO:0000256" key="10">
    <source>
        <dbReference type="PROSITE-ProRule" id="PRU00546"/>
    </source>
</evidence>
<dbReference type="Pfam" id="PF01556">
    <property type="entry name" value="DnaJ_C"/>
    <property type="match status" value="1"/>
</dbReference>
<feature type="binding site" evidence="9">
    <location>
        <position position="194"/>
    </location>
    <ligand>
        <name>Zn(2+)</name>
        <dbReference type="ChEBI" id="CHEBI:29105"/>
        <label>2</label>
    </ligand>
</feature>
<keyword evidence="14" id="KW-1185">Reference proteome</keyword>
<dbReference type="PROSITE" id="PS51188">
    <property type="entry name" value="ZF_CR"/>
    <property type="match status" value="1"/>
</dbReference>
<dbReference type="InterPro" id="IPR008971">
    <property type="entry name" value="HSP40/DnaJ_pept-bd"/>
</dbReference>
<evidence type="ECO:0000256" key="5">
    <source>
        <dbReference type="ARBA" id="ARBA00022771"/>
    </source>
</evidence>
<dbReference type="Gene3D" id="1.10.287.110">
    <property type="entry name" value="DnaJ domain"/>
    <property type="match status" value="1"/>
</dbReference>
<sequence>MATQADYYEVLGAARGASDAELKKAYRKKAMQFHPDRNPGDETAEQKFKEINEAYDVLKDPQKRAAYDQYGHAAFEGGMGGGGGAGFGGFGAGAGGLGDIFDQMFGDMMGGRRGGGGRRTGADVQVEVELTLTEAYSGVKKSIDVQTRVSCESCNGSGSADASGGSQTCGTCHGAGKVRAQQGFFLVERPCPTCNGSGRTVRNPCKTCHGSGTQAKTKTLQVDIPAGVEDGTRMRMSGEGEAGGEGVAPGDLYIHISVASHQIFQREGANIYCRVPLRMTQAALGTEIEVPVIDGTRSRVRIPAGTQTGETFRLRGKGFSVLRSTARGDMYIQVSVETPQHLSKRQKELLEEFEQEAGGDHTKASPESSGFFAKVRDFFDGR</sequence>
<keyword evidence="8 9" id="KW-0143">Chaperone</keyword>
<dbReference type="PROSITE" id="PS50076">
    <property type="entry name" value="DNAJ_2"/>
    <property type="match status" value="1"/>
</dbReference>
<evidence type="ECO:0000256" key="2">
    <source>
        <dbReference type="ARBA" id="ARBA00022705"/>
    </source>
</evidence>
<comment type="function">
    <text evidence="9">Participates actively in the response to hyperosmotic and heat shock by preventing the aggregation of stress-denatured proteins and by disaggregating proteins, also in an autonomous, DnaK-independent fashion. Unfolded proteins bind initially to DnaJ; upon interaction with the DnaJ-bound protein, DnaK hydrolyzes its bound ATP, resulting in the formation of a stable complex. GrpE releases ADP from DnaK; ATP binding to DnaK triggers the release of the substrate protein, thus completing the reaction cycle. Several rounds of ATP-dependent interactions between DnaJ, DnaK and GrpE are required for fully efficient folding. Also involved, together with DnaK and GrpE, in the DNA replication of plasmids through activation of initiation proteins.</text>
</comment>
<evidence type="ECO:0000259" key="12">
    <source>
        <dbReference type="PROSITE" id="PS51188"/>
    </source>
</evidence>
<keyword evidence="7 9" id="KW-0346">Stress response</keyword>
<dbReference type="Pfam" id="PF00226">
    <property type="entry name" value="DnaJ"/>
    <property type="match status" value="1"/>
</dbReference>
<feature type="repeat" description="CXXCXGXG motif" evidence="9">
    <location>
        <begin position="191"/>
        <end position="198"/>
    </location>
</feature>
<evidence type="ECO:0000256" key="8">
    <source>
        <dbReference type="ARBA" id="ARBA00023186"/>
    </source>
</evidence>
<evidence type="ECO:0000256" key="6">
    <source>
        <dbReference type="ARBA" id="ARBA00022833"/>
    </source>
</evidence>
<evidence type="ECO:0000256" key="3">
    <source>
        <dbReference type="ARBA" id="ARBA00022723"/>
    </source>
</evidence>
<dbReference type="NCBIfam" id="NF008035">
    <property type="entry name" value="PRK10767.1"/>
    <property type="match status" value="1"/>
</dbReference>
<feature type="binding site" evidence="9">
    <location>
        <position position="208"/>
    </location>
    <ligand>
        <name>Zn(2+)</name>
        <dbReference type="ChEBI" id="CHEBI:29105"/>
        <label>1</label>
    </ligand>
</feature>
<dbReference type="SMART" id="SM00271">
    <property type="entry name" value="DnaJ"/>
    <property type="match status" value="1"/>
</dbReference>
<feature type="binding site" evidence="9">
    <location>
        <position position="151"/>
    </location>
    <ligand>
        <name>Zn(2+)</name>
        <dbReference type="ChEBI" id="CHEBI:29105"/>
        <label>1</label>
    </ligand>
</feature>
<dbReference type="InterPro" id="IPR018253">
    <property type="entry name" value="DnaJ_domain_CS"/>
</dbReference>
<dbReference type="Pfam" id="PF00684">
    <property type="entry name" value="DnaJ_CXXCXGXG"/>
    <property type="match status" value="1"/>
</dbReference>
<comment type="domain">
    <text evidence="9">The J domain is necessary and sufficient to stimulate DnaK ATPase activity. Zinc center 1 plays an important role in the autonomous, DnaK-independent chaperone activity of DnaJ. Zinc center 2 is essential for interaction with DnaK and for DnaJ activity.</text>
</comment>
<feature type="repeat" description="CXXCXGXG motif" evidence="9">
    <location>
        <begin position="205"/>
        <end position="212"/>
    </location>
</feature>
<feature type="repeat" description="CXXCXGXG motif" evidence="9">
    <location>
        <begin position="169"/>
        <end position="176"/>
    </location>
</feature>
<organism evidence="13 14">
    <name type="scientific">Neokomagataea tanensis NBRC 106556</name>
    <dbReference type="NCBI Taxonomy" id="1223519"/>
    <lineage>
        <taxon>Bacteria</taxon>
        <taxon>Pseudomonadati</taxon>
        <taxon>Pseudomonadota</taxon>
        <taxon>Alphaproteobacteria</taxon>
        <taxon>Acetobacterales</taxon>
        <taxon>Acetobacteraceae</taxon>
        <taxon>Neokomagataea</taxon>
    </lineage>
</organism>
<dbReference type="NCBIfam" id="TIGR02349">
    <property type="entry name" value="DnaJ_bact"/>
    <property type="match status" value="1"/>
</dbReference>
<evidence type="ECO:0000256" key="7">
    <source>
        <dbReference type="ARBA" id="ARBA00023016"/>
    </source>
</evidence>
<comment type="subcellular location">
    <subcellularLocation>
        <location evidence="9">Cytoplasm</location>
    </subcellularLocation>
</comment>
<evidence type="ECO:0000256" key="4">
    <source>
        <dbReference type="ARBA" id="ARBA00022737"/>
    </source>
</evidence>
<dbReference type="Proteomes" id="UP001062443">
    <property type="component" value="Unassembled WGS sequence"/>
</dbReference>
<protein>
    <recommendedName>
        <fullName evidence="9">Chaperone protein DnaJ</fullName>
    </recommendedName>
</protein>
<keyword evidence="1 9" id="KW-0963">Cytoplasm</keyword>
<dbReference type="RefSeq" id="WP_068173418.1">
    <property type="nucleotide sequence ID" value="NZ_BAQB01000011.1"/>
</dbReference>
<dbReference type="PROSITE" id="PS00636">
    <property type="entry name" value="DNAJ_1"/>
    <property type="match status" value="1"/>
</dbReference>
<comment type="caution">
    <text evidence="13">The sequence shown here is derived from an EMBL/GenBank/DDBJ whole genome shotgun (WGS) entry which is preliminary data.</text>
</comment>
<dbReference type="PANTHER" id="PTHR43096:SF48">
    <property type="entry name" value="CHAPERONE PROTEIN DNAJ"/>
    <property type="match status" value="1"/>
</dbReference>
<accession>A0ABQ0QIU5</accession>
<dbReference type="SUPFAM" id="SSF46565">
    <property type="entry name" value="Chaperone J-domain"/>
    <property type="match status" value="1"/>
</dbReference>
<dbReference type="EMBL" id="BAQB01000011">
    <property type="protein sequence ID" value="GBR46238.1"/>
    <property type="molecule type" value="Genomic_DNA"/>
</dbReference>
<dbReference type="PRINTS" id="PR00625">
    <property type="entry name" value="JDOMAIN"/>
</dbReference>
<dbReference type="InterPro" id="IPR012724">
    <property type="entry name" value="DnaJ"/>
</dbReference>
<comment type="subunit">
    <text evidence="9">Homodimer.</text>
</comment>
<dbReference type="CDD" id="cd06257">
    <property type="entry name" value="DnaJ"/>
    <property type="match status" value="1"/>
</dbReference>
<feature type="domain" description="CR-type" evidence="12">
    <location>
        <begin position="138"/>
        <end position="217"/>
    </location>
</feature>
<name>A0ABQ0QIU5_9PROT</name>
<comment type="cofactor">
    <cofactor evidence="9">
        <name>Zn(2+)</name>
        <dbReference type="ChEBI" id="CHEBI:29105"/>
    </cofactor>
    <text evidence="9">Binds 2 Zn(2+) ions per monomer.</text>
</comment>
<dbReference type="Gene3D" id="2.60.260.20">
    <property type="entry name" value="Urease metallochaperone UreE, N-terminal domain"/>
    <property type="match status" value="2"/>
</dbReference>
<evidence type="ECO:0000313" key="13">
    <source>
        <dbReference type="EMBL" id="GBR46238.1"/>
    </source>
</evidence>
<feature type="repeat" description="CXXCXGXG motif" evidence="9">
    <location>
        <begin position="151"/>
        <end position="158"/>
    </location>
</feature>
<dbReference type="SUPFAM" id="SSF49493">
    <property type="entry name" value="HSP40/DnaJ peptide-binding domain"/>
    <property type="match status" value="2"/>
</dbReference>
<feature type="binding site" evidence="9">
    <location>
        <position position="205"/>
    </location>
    <ligand>
        <name>Zn(2+)</name>
        <dbReference type="ChEBI" id="CHEBI:29105"/>
        <label>1</label>
    </ligand>
</feature>
<reference evidence="13" key="1">
    <citation type="submission" date="2013-04" db="EMBL/GenBank/DDBJ databases">
        <title>The genome sequencing project of 58 acetic acid bacteria.</title>
        <authorList>
            <person name="Okamoto-Kainuma A."/>
            <person name="Ishikawa M."/>
            <person name="Umino S."/>
            <person name="Koizumi Y."/>
            <person name="Shiwa Y."/>
            <person name="Yoshikawa H."/>
            <person name="Matsutani M."/>
            <person name="Matsushita K."/>
        </authorList>
    </citation>
    <scope>NUCLEOTIDE SEQUENCE</scope>
    <source>
        <strain evidence="13">NBRC 106556</strain>
    </source>
</reference>
<proteinExistence type="inferred from homology"/>
<keyword evidence="6 9" id="KW-0862">Zinc</keyword>
<keyword evidence="5 9" id="KW-0863">Zinc-finger</keyword>
<keyword evidence="4 9" id="KW-0677">Repeat</keyword>
<dbReference type="SUPFAM" id="SSF57938">
    <property type="entry name" value="DnaJ/Hsp40 cysteine-rich domain"/>
    <property type="match status" value="1"/>
</dbReference>
<dbReference type="InterPro" id="IPR036869">
    <property type="entry name" value="J_dom_sf"/>
</dbReference>
<dbReference type="CDD" id="cd10747">
    <property type="entry name" value="DnaJ_C"/>
    <property type="match status" value="1"/>
</dbReference>
<dbReference type="CDD" id="cd10719">
    <property type="entry name" value="DnaJ_zf"/>
    <property type="match status" value="1"/>
</dbReference>
<feature type="binding site" evidence="9">
    <location>
        <position position="172"/>
    </location>
    <ligand>
        <name>Zn(2+)</name>
        <dbReference type="ChEBI" id="CHEBI:29105"/>
        <label>2</label>
    </ligand>
</feature>
<evidence type="ECO:0000259" key="11">
    <source>
        <dbReference type="PROSITE" id="PS50076"/>
    </source>
</evidence>
<evidence type="ECO:0000256" key="1">
    <source>
        <dbReference type="ARBA" id="ARBA00022490"/>
    </source>
</evidence>
<feature type="binding site" evidence="9">
    <location>
        <position position="154"/>
    </location>
    <ligand>
        <name>Zn(2+)</name>
        <dbReference type="ChEBI" id="CHEBI:29105"/>
        <label>1</label>
    </ligand>
</feature>
<dbReference type="InterPro" id="IPR001623">
    <property type="entry name" value="DnaJ_domain"/>
</dbReference>
<dbReference type="InterPro" id="IPR001305">
    <property type="entry name" value="HSP_DnaJ_Cys-rich_dom"/>
</dbReference>
<comment type="similarity">
    <text evidence="9">Belongs to the DnaJ family.</text>
</comment>
<feature type="binding site" evidence="9">
    <location>
        <position position="169"/>
    </location>
    <ligand>
        <name>Zn(2+)</name>
        <dbReference type="ChEBI" id="CHEBI:29105"/>
        <label>2</label>
    </ligand>
</feature>
<keyword evidence="2 9" id="KW-0235">DNA replication</keyword>
<dbReference type="Gene3D" id="2.10.230.10">
    <property type="entry name" value="Heat shock protein DnaJ, cysteine-rich domain"/>
    <property type="match status" value="1"/>
</dbReference>
<evidence type="ECO:0000313" key="14">
    <source>
        <dbReference type="Proteomes" id="UP001062443"/>
    </source>
</evidence>
<feature type="domain" description="J" evidence="11">
    <location>
        <begin position="6"/>
        <end position="71"/>
    </location>
</feature>
<feature type="binding site" evidence="9">
    <location>
        <position position="191"/>
    </location>
    <ligand>
        <name>Zn(2+)</name>
        <dbReference type="ChEBI" id="CHEBI:29105"/>
        <label>2</label>
    </ligand>
</feature>
<keyword evidence="3 9" id="KW-0479">Metal-binding</keyword>
<evidence type="ECO:0000256" key="9">
    <source>
        <dbReference type="HAMAP-Rule" id="MF_01152"/>
    </source>
</evidence>
<gene>
    <name evidence="9" type="primary">dnaJ</name>
    <name evidence="13" type="ORF">AA106556_1047</name>
</gene>
<dbReference type="InterPro" id="IPR036410">
    <property type="entry name" value="HSP_DnaJ_Cys-rich_dom_sf"/>
</dbReference>